<protein>
    <recommendedName>
        <fullName evidence="5">DUF1835 domain-containing protein</fullName>
    </recommendedName>
</protein>
<name>A0A0J1LHK2_NIACI</name>
<dbReference type="RefSeq" id="WP_047940249.1">
    <property type="nucleotide sequence ID" value="NZ_CP053989.1"/>
</dbReference>
<accession>A0A0J1LHK2</accession>
<dbReference type="AlphaFoldDB" id="A0A0J1LHK2"/>
<evidence type="ECO:0000259" key="1">
    <source>
        <dbReference type="Pfam" id="PF08874"/>
    </source>
</evidence>
<evidence type="ECO:0000313" key="3">
    <source>
        <dbReference type="EMBL" id="KLV28555.1"/>
    </source>
</evidence>
<dbReference type="InterPro" id="IPR014973">
    <property type="entry name" value="DUF1835"/>
</dbReference>
<proteinExistence type="predicted"/>
<keyword evidence="4" id="KW-1185">Reference proteome</keyword>
<comment type="caution">
    <text evidence="3">The sequence shown here is derived from an EMBL/GenBank/DDBJ whole genome shotgun (WGS) entry which is preliminary data.</text>
</comment>
<feature type="domain" description="DUF1835" evidence="1">
    <location>
        <begin position="68"/>
        <end position="189"/>
    </location>
</feature>
<dbReference type="Pfam" id="PF08874">
    <property type="entry name" value="DUF1835"/>
    <property type="match status" value="1"/>
</dbReference>
<dbReference type="Pfam" id="PF12395">
    <property type="entry name" value="DUF3658"/>
    <property type="match status" value="1"/>
</dbReference>
<evidence type="ECO:0008006" key="5">
    <source>
        <dbReference type="Google" id="ProtNLM"/>
    </source>
</evidence>
<dbReference type="PATRIC" id="fig|1397.4.peg.475"/>
<feature type="domain" description="DUF3658" evidence="2">
    <location>
        <begin position="227"/>
        <end position="337"/>
    </location>
</feature>
<dbReference type="GeneID" id="56349445"/>
<evidence type="ECO:0000313" key="4">
    <source>
        <dbReference type="Proteomes" id="UP000036045"/>
    </source>
</evidence>
<dbReference type="EMBL" id="LDPH01000001">
    <property type="protein sequence ID" value="KLV28555.1"/>
    <property type="molecule type" value="Genomic_DNA"/>
</dbReference>
<reference evidence="3 4" key="1">
    <citation type="submission" date="2015-05" db="EMBL/GenBank/DDBJ databases">
        <title>Whole genome sequence and identification of bacterial endophytes from Costus igneus.</title>
        <authorList>
            <person name="Lee Y.P."/>
            <person name="Gan H.M."/>
            <person name="Eng W."/>
            <person name="Wheatley M.S."/>
            <person name="Caraballo A."/>
            <person name="Polter S."/>
            <person name="Savka M.A."/>
            <person name="Hudson A.O."/>
        </authorList>
    </citation>
    <scope>NUCLEOTIDE SEQUENCE [LARGE SCALE GENOMIC DNA]</scope>
    <source>
        <strain evidence="3 4">RIT379</strain>
    </source>
</reference>
<dbReference type="Proteomes" id="UP000036045">
    <property type="component" value="Unassembled WGS sequence"/>
</dbReference>
<gene>
    <name evidence="3" type="ORF">ABW02_02130</name>
</gene>
<organism evidence="3 4">
    <name type="scientific">Niallia circulans</name>
    <name type="common">Bacillus circulans</name>
    <dbReference type="NCBI Taxonomy" id="1397"/>
    <lineage>
        <taxon>Bacteria</taxon>
        <taxon>Bacillati</taxon>
        <taxon>Bacillota</taxon>
        <taxon>Bacilli</taxon>
        <taxon>Bacillales</taxon>
        <taxon>Bacillaceae</taxon>
        <taxon>Niallia</taxon>
    </lineage>
</organism>
<sequence length="347" mass="41092">MIHKLKEYVENTSEEEVRSLLFLILLQISVEEQPDEELAKSLRRTYQNYLQAKTIQPKIENKRDYKVVHIAFGESAAGSLRMALKEMGVQDEEKVICFSDDFSFGPLWKIEEEMGLALRHKWLINHINYDEKYLLSYKRRFYKTILEVKNIKEQAHIFIWAGENADEQTAQRFVLSLLQNKTNDIFLINPLESYEEIAFKSDAKDYAIHTGLFSTEELQAIYQKNNRKQPLTMSTRFKYINEWKQISQQNKNLRIWADKKIDSVAEDYYDNYIIKTAKILHKEQNNADFIKSARLIGEVIGNLNQRIGDIYFEYRLIRLVLKGIFELEGVPKAMRYYSVKLQESHLY</sequence>
<evidence type="ECO:0000259" key="2">
    <source>
        <dbReference type="Pfam" id="PF12395"/>
    </source>
</evidence>
<dbReference type="InterPro" id="IPR022123">
    <property type="entry name" value="DUF3658"/>
</dbReference>
<dbReference type="OrthoDB" id="343110at2"/>